<evidence type="ECO:0000313" key="3">
    <source>
        <dbReference type="EMBL" id="RZF48498.1"/>
    </source>
</evidence>
<proteinExistence type="predicted"/>
<gene>
    <name evidence="3" type="ORF">LSTR_LSTR007776</name>
</gene>
<keyword evidence="2" id="KW-1133">Transmembrane helix</keyword>
<accession>A0A482XSP4</accession>
<dbReference type="AlphaFoldDB" id="A0A482XSP4"/>
<evidence type="ECO:0000256" key="2">
    <source>
        <dbReference type="SAM" id="Phobius"/>
    </source>
</evidence>
<protein>
    <submittedName>
        <fullName evidence="3">Uncharacterized protein</fullName>
    </submittedName>
</protein>
<name>A0A482XSP4_LAOST</name>
<evidence type="ECO:0000256" key="1">
    <source>
        <dbReference type="SAM" id="MobiDB-lite"/>
    </source>
</evidence>
<comment type="caution">
    <text evidence="3">The sequence shown here is derived from an EMBL/GenBank/DDBJ whole genome shotgun (WGS) entry which is preliminary data.</text>
</comment>
<feature type="non-terminal residue" evidence="3">
    <location>
        <position position="125"/>
    </location>
</feature>
<reference evidence="3 4" key="1">
    <citation type="journal article" date="2017" name="Gigascience">
        <title>Genome sequence of the small brown planthopper, Laodelphax striatellus.</title>
        <authorList>
            <person name="Zhu J."/>
            <person name="Jiang F."/>
            <person name="Wang X."/>
            <person name="Yang P."/>
            <person name="Bao Y."/>
            <person name="Zhao W."/>
            <person name="Wang W."/>
            <person name="Lu H."/>
            <person name="Wang Q."/>
            <person name="Cui N."/>
            <person name="Li J."/>
            <person name="Chen X."/>
            <person name="Luo L."/>
            <person name="Yu J."/>
            <person name="Kang L."/>
            <person name="Cui F."/>
        </authorList>
    </citation>
    <scope>NUCLEOTIDE SEQUENCE [LARGE SCALE GENOMIC DNA]</scope>
    <source>
        <strain evidence="3">Lst14</strain>
    </source>
</reference>
<keyword evidence="2" id="KW-0472">Membrane</keyword>
<dbReference type="Proteomes" id="UP000291343">
    <property type="component" value="Unassembled WGS sequence"/>
</dbReference>
<keyword evidence="4" id="KW-1185">Reference proteome</keyword>
<feature type="region of interest" description="Disordered" evidence="1">
    <location>
        <begin position="86"/>
        <end position="125"/>
    </location>
</feature>
<dbReference type="EMBL" id="QKKF02002184">
    <property type="protein sequence ID" value="RZF48498.1"/>
    <property type="molecule type" value="Genomic_DNA"/>
</dbReference>
<sequence>MVPHHFQRILGKFSLRDGTSSIGWLNFITCYIVLFAVIMASTTLGEVVPDKSLEEIQTPPPETKRRFIFVRDPSSKVVIMRSIRNPRSLDDTGTSSRKVLDNYEPSLEENSESSSETVQITSQKY</sequence>
<organism evidence="3 4">
    <name type="scientific">Laodelphax striatellus</name>
    <name type="common">Small brown planthopper</name>
    <name type="synonym">Delphax striatella</name>
    <dbReference type="NCBI Taxonomy" id="195883"/>
    <lineage>
        <taxon>Eukaryota</taxon>
        <taxon>Metazoa</taxon>
        <taxon>Ecdysozoa</taxon>
        <taxon>Arthropoda</taxon>
        <taxon>Hexapoda</taxon>
        <taxon>Insecta</taxon>
        <taxon>Pterygota</taxon>
        <taxon>Neoptera</taxon>
        <taxon>Paraneoptera</taxon>
        <taxon>Hemiptera</taxon>
        <taxon>Auchenorrhyncha</taxon>
        <taxon>Fulgoroidea</taxon>
        <taxon>Delphacidae</taxon>
        <taxon>Criomorphinae</taxon>
        <taxon>Laodelphax</taxon>
    </lineage>
</organism>
<feature type="transmembrane region" description="Helical" evidence="2">
    <location>
        <begin position="21"/>
        <end position="41"/>
    </location>
</feature>
<evidence type="ECO:0000313" key="4">
    <source>
        <dbReference type="Proteomes" id="UP000291343"/>
    </source>
</evidence>
<keyword evidence="2" id="KW-0812">Transmembrane</keyword>
<dbReference type="InParanoid" id="A0A482XSP4"/>